<evidence type="ECO:0008006" key="4">
    <source>
        <dbReference type="Google" id="ProtNLM"/>
    </source>
</evidence>
<feature type="region of interest" description="Disordered" evidence="1">
    <location>
        <begin position="52"/>
        <end position="80"/>
    </location>
</feature>
<gene>
    <name evidence="2" type="ORF">OUY24_25145</name>
</gene>
<protein>
    <recommendedName>
        <fullName evidence="4">Short subunit dehydrogenase</fullName>
    </recommendedName>
</protein>
<dbReference type="Gene3D" id="3.40.50.720">
    <property type="entry name" value="NAD(P)-binding Rossmann-like Domain"/>
    <property type="match status" value="1"/>
</dbReference>
<dbReference type="SUPFAM" id="SSF51735">
    <property type="entry name" value="NAD(P)-binding Rossmann-fold domains"/>
    <property type="match status" value="1"/>
</dbReference>
<dbReference type="Proteomes" id="UP001212498">
    <property type="component" value="Unassembled WGS sequence"/>
</dbReference>
<comment type="caution">
    <text evidence="2">The sequence shown here is derived from an EMBL/GenBank/DDBJ whole genome shotgun (WGS) entry which is preliminary data.</text>
</comment>
<reference evidence="2 3" key="1">
    <citation type="submission" date="2022-11" db="EMBL/GenBank/DDBJ databases">
        <title>Nonomuraea corallina sp. nov., a new species of the genus Nonomuraea isolated from sea side sediment in Thai sea.</title>
        <authorList>
            <person name="Ngamcharungchit C."/>
            <person name="Matsumoto A."/>
            <person name="Suriyachadkun C."/>
            <person name="Panbangred W."/>
            <person name="Inahashi Y."/>
            <person name="Intra B."/>
        </authorList>
    </citation>
    <scope>NUCLEOTIDE SEQUENCE [LARGE SCALE GENOMIC DNA]</scope>
    <source>
        <strain evidence="2 3">DSM 43553</strain>
    </source>
</reference>
<organism evidence="2 3">
    <name type="scientific">Nonomuraea ferruginea</name>
    <dbReference type="NCBI Taxonomy" id="46174"/>
    <lineage>
        <taxon>Bacteria</taxon>
        <taxon>Bacillati</taxon>
        <taxon>Actinomycetota</taxon>
        <taxon>Actinomycetes</taxon>
        <taxon>Streptosporangiales</taxon>
        <taxon>Streptosporangiaceae</taxon>
        <taxon>Nonomuraea</taxon>
    </lineage>
</organism>
<dbReference type="InterPro" id="IPR036291">
    <property type="entry name" value="NAD(P)-bd_dom_sf"/>
</dbReference>
<evidence type="ECO:0000313" key="3">
    <source>
        <dbReference type="Proteomes" id="UP001212498"/>
    </source>
</evidence>
<evidence type="ECO:0000256" key="1">
    <source>
        <dbReference type="SAM" id="MobiDB-lite"/>
    </source>
</evidence>
<name>A0ABT4T332_9ACTN</name>
<evidence type="ECO:0000313" key="2">
    <source>
        <dbReference type="EMBL" id="MDA0643928.1"/>
    </source>
</evidence>
<accession>A0ABT4T332</accession>
<dbReference type="RefSeq" id="WP_271278069.1">
    <property type="nucleotide sequence ID" value="NZ_BAABFD010000001.1"/>
</dbReference>
<sequence length="80" mass="8211">MYATARRPGLIDVPEVVPLRLDITDPESVAAAAAAALDVKVVINNAGISTGTSRRRVAGDASLSWPPAASPGRSPSMKIS</sequence>
<proteinExistence type="predicted"/>
<dbReference type="EMBL" id="JAPNUD010000080">
    <property type="protein sequence ID" value="MDA0643928.1"/>
    <property type="molecule type" value="Genomic_DNA"/>
</dbReference>
<keyword evidence="3" id="KW-1185">Reference proteome</keyword>